<protein>
    <submittedName>
        <fullName evidence="1">Uncharacterized protein</fullName>
    </submittedName>
</protein>
<dbReference type="Proteomes" id="UP000070620">
    <property type="component" value="Unassembled WGS sequence"/>
</dbReference>
<gene>
    <name evidence="1" type="ORF">AWW66_09135</name>
</gene>
<accession>A0A136PUV7</accession>
<comment type="caution">
    <text evidence="1">The sequence shown here is derived from an EMBL/GenBank/DDBJ whole genome shotgun (WGS) entry which is preliminary data.</text>
</comment>
<keyword evidence="2" id="KW-1185">Reference proteome</keyword>
<proteinExistence type="predicted"/>
<dbReference type="OrthoDB" id="3394433at2"/>
<dbReference type="EMBL" id="LRQV01000022">
    <property type="protein sequence ID" value="KXK62291.1"/>
    <property type="molecule type" value="Genomic_DNA"/>
</dbReference>
<organism evidence="1 2">
    <name type="scientific">Micromonospora rosaria</name>
    <dbReference type="NCBI Taxonomy" id="47874"/>
    <lineage>
        <taxon>Bacteria</taxon>
        <taxon>Bacillati</taxon>
        <taxon>Actinomycetota</taxon>
        <taxon>Actinomycetes</taxon>
        <taxon>Micromonosporales</taxon>
        <taxon>Micromonosporaceae</taxon>
        <taxon>Micromonospora</taxon>
    </lineage>
</organism>
<dbReference type="NCBIfam" id="NF040657">
    <property type="entry name" value="immun_SitI3"/>
    <property type="match status" value="1"/>
</dbReference>
<dbReference type="InterPro" id="IPR049799">
    <property type="entry name" value="SitI3-like"/>
</dbReference>
<dbReference type="RefSeq" id="WP_067362683.1">
    <property type="nucleotide sequence ID" value="NZ_JBIUBN010000010.1"/>
</dbReference>
<sequence length="145" mass="15988">MAIEFRLILTGDLPAREVAEVVAPGAAEGRTASGSPMLSSRFDDALGYGVDIIAGHHGYYDAEDEDGSLWVWEPDRYLQVDFAMGKDALAERGIPAMLRGVSAVLDHRPEDAALVLNANWLLLTRVGGTVRKHRQSWWQHHDLPL</sequence>
<evidence type="ECO:0000313" key="2">
    <source>
        <dbReference type="Proteomes" id="UP000070620"/>
    </source>
</evidence>
<name>A0A136PUV7_9ACTN</name>
<dbReference type="AlphaFoldDB" id="A0A136PUV7"/>
<reference evidence="1 2" key="1">
    <citation type="submission" date="2016-01" db="EMBL/GenBank/DDBJ databases">
        <title>Whole genome sequence and analysis of Micromonospora rosaria DSM 803, which can produce antibacterial substance rosamicin.</title>
        <authorList>
            <person name="Yang H."/>
            <person name="He X."/>
            <person name="Zhu D."/>
        </authorList>
    </citation>
    <scope>NUCLEOTIDE SEQUENCE [LARGE SCALE GENOMIC DNA]</scope>
    <source>
        <strain evidence="1 2">DSM 803</strain>
    </source>
</reference>
<evidence type="ECO:0000313" key="1">
    <source>
        <dbReference type="EMBL" id="KXK62291.1"/>
    </source>
</evidence>